<keyword evidence="4" id="KW-1185">Reference proteome</keyword>
<dbReference type="Proteomes" id="UP000239203">
    <property type="component" value="Unassembled WGS sequence"/>
</dbReference>
<dbReference type="RefSeq" id="WP_104478914.1">
    <property type="nucleotide sequence ID" value="NZ_CP154825.1"/>
</dbReference>
<evidence type="ECO:0000256" key="2">
    <source>
        <dbReference type="SAM" id="SignalP"/>
    </source>
</evidence>
<dbReference type="EMBL" id="PTIX01000005">
    <property type="protein sequence ID" value="PPK68434.1"/>
    <property type="molecule type" value="Genomic_DNA"/>
</dbReference>
<dbReference type="Pfam" id="PF13517">
    <property type="entry name" value="FG-GAP_3"/>
    <property type="match status" value="1"/>
</dbReference>
<accession>A0A2S6GT84</accession>
<feature type="signal peptide" evidence="2">
    <location>
        <begin position="1"/>
        <end position="24"/>
    </location>
</feature>
<reference evidence="3 4" key="1">
    <citation type="submission" date="2018-02" db="EMBL/GenBank/DDBJ databases">
        <title>Genomic Encyclopedia of Archaeal and Bacterial Type Strains, Phase II (KMG-II): from individual species to whole genera.</title>
        <authorList>
            <person name="Goeker M."/>
        </authorList>
    </citation>
    <scope>NUCLEOTIDE SEQUENCE [LARGE SCALE GENOMIC DNA]</scope>
    <source>
        <strain evidence="3 4">YU 961-1</strain>
    </source>
</reference>
<proteinExistence type="predicted"/>
<feature type="chain" id="PRO_5015498315" description="VCBS repeat protein" evidence="2">
    <location>
        <begin position="25"/>
        <end position="289"/>
    </location>
</feature>
<evidence type="ECO:0008006" key="5">
    <source>
        <dbReference type="Google" id="ProtNLM"/>
    </source>
</evidence>
<dbReference type="PANTHER" id="PTHR44103">
    <property type="entry name" value="PROPROTEIN CONVERTASE P"/>
    <property type="match status" value="1"/>
</dbReference>
<evidence type="ECO:0000256" key="1">
    <source>
        <dbReference type="ARBA" id="ARBA00022729"/>
    </source>
</evidence>
<gene>
    <name evidence="3" type="ORF">CLV40_105157</name>
</gene>
<dbReference type="AlphaFoldDB" id="A0A2S6GT84"/>
<name>A0A2S6GT84_9PSEU</name>
<dbReference type="SUPFAM" id="SSF69318">
    <property type="entry name" value="Integrin alpha N-terminal domain"/>
    <property type="match status" value="1"/>
</dbReference>
<dbReference type="InterPro" id="IPR013517">
    <property type="entry name" value="FG-GAP"/>
</dbReference>
<organism evidence="3 4">
    <name type="scientific">Actinokineospora auranticolor</name>
    <dbReference type="NCBI Taxonomy" id="155976"/>
    <lineage>
        <taxon>Bacteria</taxon>
        <taxon>Bacillati</taxon>
        <taxon>Actinomycetota</taxon>
        <taxon>Actinomycetes</taxon>
        <taxon>Pseudonocardiales</taxon>
        <taxon>Pseudonocardiaceae</taxon>
        <taxon>Actinokineospora</taxon>
    </lineage>
</organism>
<comment type="caution">
    <text evidence="3">The sequence shown here is derived from an EMBL/GenBank/DDBJ whole genome shotgun (WGS) entry which is preliminary data.</text>
</comment>
<dbReference type="InterPro" id="IPR028994">
    <property type="entry name" value="Integrin_alpha_N"/>
</dbReference>
<evidence type="ECO:0000313" key="4">
    <source>
        <dbReference type="Proteomes" id="UP000239203"/>
    </source>
</evidence>
<keyword evidence="1 2" id="KW-0732">Signal</keyword>
<dbReference type="OrthoDB" id="3688257at2"/>
<protein>
    <recommendedName>
        <fullName evidence="5">VCBS repeat protein</fullName>
    </recommendedName>
</protein>
<sequence length="289" mass="30532">MRKSLAITALAVLAAFVVPASATATPSTPRAATARADVFRGDVNGDRIADQVTLGADQVSPTCSIKVAYGRAGGGFGTPVESKYQSVQTHAPYCPDMGVVVDLGGDGKPEIVATGFSWDSAARAFQVLRRNSQNQIRSVATYPGVAYPSTLRKVDFTGDGREDLWVSTDQSLELRSFTNAADGGITAGNISACTRAPIPKHSFADFNGDGGQDMLLSLSCTYTTAELQFGAGKPKVTFARDDTGRSQYEVFATYQNGDEYPDVALVTTTETGTTLRHFINDGAGNFTAQ</sequence>
<dbReference type="PANTHER" id="PTHR44103:SF1">
    <property type="entry name" value="PROPROTEIN CONVERTASE P"/>
    <property type="match status" value="1"/>
</dbReference>
<evidence type="ECO:0000313" key="3">
    <source>
        <dbReference type="EMBL" id="PPK68434.1"/>
    </source>
</evidence>